<evidence type="ECO:0000313" key="2">
    <source>
        <dbReference type="EMBL" id="MPC10169.1"/>
    </source>
</evidence>
<gene>
    <name evidence="2" type="ORF">E2C01_002798</name>
</gene>
<feature type="region of interest" description="Disordered" evidence="1">
    <location>
        <begin position="1"/>
        <end position="207"/>
    </location>
</feature>
<feature type="compositionally biased region" description="Basic and acidic residues" evidence="1">
    <location>
        <begin position="139"/>
        <end position="152"/>
    </location>
</feature>
<feature type="compositionally biased region" description="Basic and acidic residues" evidence="1">
    <location>
        <begin position="166"/>
        <end position="201"/>
    </location>
</feature>
<keyword evidence="3" id="KW-1185">Reference proteome</keyword>
<reference evidence="2 3" key="1">
    <citation type="submission" date="2019-05" db="EMBL/GenBank/DDBJ databases">
        <title>Another draft genome of Portunus trituberculatus and its Hox gene families provides insights of decapod evolution.</title>
        <authorList>
            <person name="Jeong J.-H."/>
            <person name="Song I."/>
            <person name="Kim S."/>
            <person name="Choi T."/>
            <person name="Kim D."/>
            <person name="Ryu S."/>
            <person name="Kim W."/>
        </authorList>
    </citation>
    <scope>NUCLEOTIDE SEQUENCE [LARGE SCALE GENOMIC DNA]</scope>
    <source>
        <tissue evidence="2">Muscle</tissue>
    </source>
</reference>
<comment type="caution">
    <text evidence="2">The sequence shown here is derived from an EMBL/GenBank/DDBJ whole genome shotgun (WGS) entry which is preliminary data.</text>
</comment>
<name>A0A5B7CKW1_PORTR</name>
<organism evidence="2 3">
    <name type="scientific">Portunus trituberculatus</name>
    <name type="common">Swimming crab</name>
    <name type="synonym">Neptunus trituberculatus</name>
    <dbReference type="NCBI Taxonomy" id="210409"/>
    <lineage>
        <taxon>Eukaryota</taxon>
        <taxon>Metazoa</taxon>
        <taxon>Ecdysozoa</taxon>
        <taxon>Arthropoda</taxon>
        <taxon>Crustacea</taxon>
        <taxon>Multicrustacea</taxon>
        <taxon>Malacostraca</taxon>
        <taxon>Eumalacostraca</taxon>
        <taxon>Eucarida</taxon>
        <taxon>Decapoda</taxon>
        <taxon>Pleocyemata</taxon>
        <taxon>Brachyura</taxon>
        <taxon>Eubrachyura</taxon>
        <taxon>Portunoidea</taxon>
        <taxon>Portunidae</taxon>
        <taxon>Portuninae</taxon>
        <taxon>Portunus</taxon>
    </lineage>
</organism>
<dbReference type="Proteomes" id="UP000324222">
    <property type="component" value="Unassembled WGS sequence"/>
</dbReference>
<accession>A0A5B7CKW1</accession>
<proteinExistence type="predicted"/>
<protein>
    <submittedName>
        <fullName evidence="2">Uncharacterized protein</fullName>
    </submittedName>
</protein>
<dbReference type="EMBL" id="VSRR010000104">
    <property type="protein sequence ID" value="MPC10169.1"/>
    <property type="molecule type" value="Genomic_DNA"/>
</dbReference>
<sequence length="375" mass="44170">MDNQETFSAKGKLEEKNATKKHSKRRQESLENSTTHEKADAEGVKRIKRGDIKSLEKKTDHEQEIKKHNKKRKGEEMEDYENHKKRKVDCVDGITKYKKQESNGIANNRNKKSTECFNSIMEGTKKRKKQGMEEEEEEKQDKKMRKDMEHQEKQHKKRKRQDTEDDGKQVKKNKGDGMEKLKKKTKDYIKKWKKKDTEDHKNRAKRNGNKKVCEWDSGEVLRLKVEAKKVSMEERNVREYSVVHIEKGNLEAEMSQEFHPNDSSTLFMHHPERLLRRPEQGHRGKVLTFGARTKGIDESLTVLVDTGANIRFCITKTGLDKVERMTDRWTLPEGRVLMELSCCTDTLLLQKIEFNRVKIFDFVFGRLLLINHKLC</sequence>
<feature type="compositionally biased region" description="Basic and acidic residues" evidence="1">
    <location>
        <begin position="26"/>
        <end position="66"/>
    </location>
</feature>
<evidence type="ECO:0000256" key="1">
    <source>
        <dbReference type="SAM" id="MobiDB-lite"/>
    </source>
</evidence>
<evidence type="ECO:0000313" key="3">
    <source>
        <dbReference type="Proteomes" id="UP000324222"/>
    </source>
</evidence>
<dbReference type="AlphaFoldDB" id="A0A5B7CKW1"/>